<dbReference type="PANTHER" id="PTHR43436">
    <property type="entry name" value="ARAC-FAMILY TRANSCRIPTIONAL REGULATOR"/>
    <property type="match status" value="1"/>
</dbReference>
<dbReference type="Gene3D" id="1.10.10.60">
    <property type="entry name" value="Homeodomain-like"/>
    <property type="match status" value="2"/>
</dbReference>
<reference evidence="5" key="1">
    <citation type="journal article" date="2019" name="Int. J. Syst. Evol. Microbiol.">
        <title>The Global Catalogue of Microorganisms (GCM) 10K type strain sequencing project: providing services to taxonomists for standard genome sequencing and annotation.</title>
        <authorList>
            <consortium name="The Broad Institute Genomics Platform"/>
            <consortium name="The Broad Institute Genome Sequencing Center for Infectious Disease"/>
            <person name="Wu L."/>
            <person name="Ma J."/>
        </authorList>
    </citation>
    <scope>NUCLEOTIDE SEQUENCE [LARGE SCALE GENOMIC DNA]</scope>
    <source>
        <strain evidence="5">CCUG 53270</strain>
    </source>
</reference>
<gene>
    <name evidence="4" type="ORF">ACFQ4B_15880</name>
</gene>
<evidence type="ECO:0000259" key="3">
    <source>
        <dbReference type="PROSITE" id="PS01124"/>
    </source>
</evidence>
<feature type="domain" description="HTH araC/xylS-type" evidence="3">
    <location>
        <begin position="212"/>
        <end position="310"/>
    </location>
</feature>
<keyword evidence="5" id="KW-1185">Reference proteome</keyword>
<dbReference type="SMART" id="SM00342">
    <property type="entry name" value="HTH_ARAC"/>
    <property type="match status" value="1"/>
</dbReference>
<dbReference type="RefSeq" id="WP_345585659.1">
    <property type="nucleotide sequence ID" value="NZ_BAABJG010000003.1"/>
</dbReference>
<proteinExistence type="predicted"/>
<dbReference type="InterPro" id="IPR009594">
    <property type="entry name" value="Tscrpt_reg_HTH_AraC_N"/>
</dbReference>
<evidence type="ECO:0000256" key="1">
    <source>
        <dbReference type="ARBA" id="ARBA00023015"/>
    </source>
</evidence>
<name>A0ABW3UMN9_9BACL</name>
<dbReference type="Pfam" id="PF12833">
    <property type="entry name" value="HTH_18"/>
    <property type="match status" value="1"/>
</dbReference>
<keyword evidence="2" id="KW-0804">Transcription</keyword>
<dbReference type="SUPFAM" id="SSF46689">
    <property type="entry name" value="Homeodomain-like"/>
    <property type="match status" value="2"/>
</dbReference>
<evidence type="ECO:0000313" key="5">
    <source>
        <dbReference type="Proteomes" id="UP001597180"/>
    </source>
</evidence>
<evidence type="ECO:0000256" key="2">
    <source>
        <dbReference type="ARBA" id="ARBA00023163"/>
    </source>
</evidence>
<sequence length="319" mass="35844">MKMLNENSLPMAQGNADESLDAEIGRLARLIHTYTPHDGTFSQRIPGLHVCRYSRVNVDCVRTFDSPSLLIVAQGAKVITVGQEVYQFGRAHMLMFPVALPIAVKTTHASYSEPFLSVKLNLDPQRIAELALKVYPQGLPIVRNWSAGYVINADLGMVKAVTRLVECLSNPSDAELLAPLVMDEILIRVLRSPFGVHIAESCFTDSVVQRVVRTIAWLRDNFSQQMKVTDLAKMVHMSESSFHEHFKAVTSMSPLQYQKALRLHEARRLMVSNSMDANTACRLVGYVSTSQFSRDYSRFFGSPPRKDVARLRQQTQMSE</sequence>
<accession>A0ABW3UMN9</accession>
<organism evidence="4 5">
    <name type="scientific">Paenibacillus vulneris</name>
    <dbReference type="NCBI Taxonomy" id="1133364"/>
    <lineage>
        <taxon>Bacteria</taxon>
        <taxon>Bacillati</taxon>
        <taxon>Bacillota</taxon>
        <taxon>Bacilli</taxon>
        <taxon>Bacillales</taxon>
        <taxon>Paenibacillaceae</taxon>
        <taxon>Paenibacillus</taxon>
    </lineage>
</organism>
<dbReference type="InterPro" id="IPR018060">
    <property type="entry name" value="HTH_AraC"/>
</dbReference>
<keyword evidence="1" id="KW-0805">Transcription regulation</keyword>
<dbReference type="Pfam" id="PF06719">
    <property type="entry name" value="AraC_N"/>
    <property type="match status" value="1"/>
</dbReference>
<comment type="caution">
    <text evidence="4">The sequence shown here is derived from an EMBL/GenBank/DDBJ whole genome shotgun (WGS) entry which is preliminary data.</text>
</comment>
<dbReference type="InterPro" id="IPR009057">
    <property type="entry name" value="Homeodomain-like_sf"/>
</dbReference>
<dbReference type="Proteomes" id="UP001597180">
    <property type="component" value="Unassembled WGS sequence"/>
</dbReference>
<dbReference type="PANTHER" id="PTHR43436:SF1">
    <property type="entry name" value="TRANSCRIPTIONAL REGULATORY PROTEIN"/>
    <property type="match status" value="1"/>
</dbReference>
<protein>
    <submittedName>
        <fullName evidence="4">AraC family transcriptional regulator N-terminal domain-containing protein</fullName>
    </submittedName>
</protein>
<evidence type="ECO:0000313" key="4">
    <source>
        <dbReference type="EMBL" id="MFD1221597.1"/>
    </source>
</evidence>
<dbReference type="EMBL" id="JBHTLU010000019">
    <property type="protein sequence ID" value="MFD1221597.1"/>
    <property type="molecule type" value="Genomic_DNA"/>
</dbReference>
<dbReference type="PROSITE" id="PS01124">
    <property type="entry name" value="HTH_ARAC_FAMILY_2"/>
    <property type="match status" value="1"/>
</dbReference>